<dbReference type="InterPro" id="IPR036643">
    <property type="entry name" value="RNApol_insert_sf"/>
</dbReference>
<dbReference type="Pfam" id="PF01193">
    <property type="entry name" value="RNA_pol_L"/>
    <property type="match status" value="1"/>
</dbReference>
<dbReference type="GO" id="GO:0003677">
    <property type="term" value="F:DNA binding"/>
    <property type="evidence" value="ECO:0007669"/>
    <property type="project" value="InterPro"/>
</dbReference>
<dbReference type="PANTHER" id="PTHR11800">
    <property type="entry name" value="DNA-DIRECTED RNA POLYMERASE"/>
    <property type="match status" value="1"/>
</dbReference>
<dbReference type="PROSITE" id="PS00446">
    <property type="entry name" value="RNA_POL_D_30KD"/>
    <property type="match status" value="1"/>
</dbReference>
<keyword evidence="5" id="KW-0539">Nucleus</keyword>
<dbReference type="GO" id="GO:0006366">
    <property type="term" value="P:transcription by RNA polymerase II"/>
    <property type="evidence" value="ECO:0007669"/>
    <property type="project" value="TreeGrafter"/>
</dbReference>
<dbReference type="InterPro" id="IPR050518">
    <property type="entry name" value="Rpo3/RPB3_RNA_Pol_subunit"/>
</dbReference>
<comment type="subcellular location">
    <subcellularLocation>
        <location evidence="1">Nucleus</location>
    </subcellularLocation>
</comment>
<name>A0A9P8Q1X5_WICPI</name>
<dbReference type="EMBL" id="JAEUBG010004331">
    <property type="protein sequence ID" value="KAH3681675.1"/>
    <property type="molecule type" value="Genomic_DNA"/>
</dbReference>
<evidence type="ECO:0000259" key="8">
    <source>
        <dbReference type="SMART" id="SM00662"/>
    </source>
</evidence>
<evidence type="ECO:0000256" key="6">
    <source>
        <dbReference type="ARBA" id="ARBA00025804"/>
    </source>
</evidence>
<dbReference type="InterPro" id="IPR011262">
    <property type="entry name" value="DNA-dir_RNA_pol_insert"/>
</dbReference>
<dbReference type="Proteomes" id="UP000774326">
    <property type="component" value="Unassembled WGS sequence"/>
</dbReference>
<evidence type="ECO:0000256" key="1">
    <source>
        <dbReference type="ARBA" id="ARBA00004123"/>
    </source>
</evidence>
<dbReference type="Pfam" id="PF01000">
    <property type="entry name" value="RNA_pol_A_bac"/>
    <property type="match status" value="1"/>
</dbReference>
<dbReference type="InterPro" id="IPR022842">
    <property type="entry name" value="RNAP_Rpo3/Rpb3/RPAC1"/>
</dbReference>
<evidence type="ECO:0000313" key="9">
    <source>
        <dbReference type="EMBL" id="KAH3681675.1"/>
    </source>
</evidence>
<evidence type="ECO:0000313" key="10">
    <source>
        <dbReference type="Proteomes" id="UP000774326"/>
    </source>
</evidence>
<dbReference type="FunFam" id="2.170.120.12:FF:000002">
    <property type="entry name" value="DNA-directed RNA polymerase II subunit RPB3"/>
    <property type="match status" value="1"/>
</dbReference>
<evidence type="ECO:0000256" key="3">
    <source>
        <dbReference type="ARBA" id="ARBA00022478"/>
    </source>
</evidence>
<evidence type="ECO:0000256" key="7">
    <source>
        <dbReference type="ARBA" id="ARBA00072506"/>
    </source>
</evidence>
<dbReference type="NCBIfam" id="NF001988">
    <property type="entry name" value="PRK00783.1"/>
    <property type="match status" value="1"/>
</dbReference>
<keyword evidence="4" id="KW-0804">Transcription</keyword>
<proteinExistence type="inferred from homology"/>
<dbReference type="SMART" id="SM00662">
    <property type="entry name" value="RPOLD"/>
    <property type="match status" value="1"/>
</dbReference>
<dbReference type="OrthoDB" id="270173at2759"/>
<dbReference type="HAMAP" id="MF_00320">
    <property type="entry name" value="RNApol_arch_Rpo3"/>
    <property type="match status" value="1"/>
</dbReference>
<dbReference type="InterPro" id="IPR036603">
    <property type="entry name" value="RBP11-like"/>
</dbReference>
<dbReference type="PANTHER" id="PTHR11800:SF2">
    <property type="entry name" value="DNA-DIRECTED RNA POLYMERASE II SUBUNIT RPB3"/>
    <property type="match status" value="1"/>
</dbReference>
<dbReference type="InterPro" id="IPR011263">
    <property type="entry name" value="DNA-dir_RNA_pol_RpoA/D/Rpb3"/>
</dbReference>
<protein>
    <recommendedName>
        <fullName evidence="7">DNA-directed RNA polymerase II subunit RPB3</fullName>
    </recommendedName>
</protein>
<reference evidence="9" key="1">
    <citation type="journal article" date="2021" name="Open Biol.">
        <title>Shared evolutionary footprints suggest mitochondrial oxidative damage underlies multiple complex I losses in fungi.</title>
        <authorList>
            <person name="Schikora-Tamarit M.A."/>
            <person name="Marcet-Houben M."/>
            <person name="Nosek J."/>
            <person name="Gabaldon T."/>
        </authorList>
    </citation>
    <scope>NUCLEOTIDE SEQUENCE</scope>
    <source>
        <strain evidence="9">CBS2887</strain>
    </source>
</reference>
<dbReference type="CDD" id="cd07031">
    <property type="entry name" value="RNAP_II_RPB3"/>
    <property type="match status" value="1"/>
</dbReference>
<reference evidence="9" key="2">
    <citation type="submission" date="2021-01" db="EMBL/GenBank/DDBJ databases">
        <authorList>
            <person name="Schikora-Tamarit M.A."/>
        </authorList>
    </citation>
    <scope>NUCLEOTIDE SEQUENCE</scope>
    <source>
        <strain evidence="9">CBS2887</strain>
    </source>
</reference>
<dbReference type="Gene3D" id="2.170.120.12">
    <property type="entry name" value="DNA-directed RNA polymerase, insert domain"/>
    <property type="match status" value="1"/>
</dbReference>
<dbReference type="AlphaFoldDB" id="A0A9P8Q1X5"/>
<dbReference type="Gene3D" id="3.30.1360.10">
    <property type="entry name" value="RNA polymerase, RBP11-like subunit"/>
    <property type="match status" value="1"/>
</dbReference>
<organism evidence="9 10">
    <name type="scientific">Wickerhamomyces pijperi</name>
    <name type="common">Yeast</name>
    <name type="synonym">Pichia pijperi</name>
    <dbReference type="NCBI Taxonomy" id="599730"/>
    <lineage>
        <taxon>Eukaryota</taxon>
        <taxon>Fungi</taxon>
        <taxon>Dikarya</taxon>
        <taxon>Ascomycota</taxon>
        <taxon>Saccharomycotina</taxon>
        <taxon>Saccharomycetes</taxon>
        <taxon>Phaffomycetales</taxon>
        <taxon>Wickerhamomycetaceae</taxon>
        <taxon>Wickerhamomyces</taxon>
    </lineage>
</organism>
<dbReference type="InterPro" id="IPR001514">
    <property type="entry name" value="DNA-dir_RNA_pol_30-40kDasu_CS"/>
</dbReference>
<keyword evidence="10" id="KW-1185">Reference proteome</keyword>
<sequence>MAYNQNPNNNLPPTLTIRQAAPTEANFILRNTDLALANSIRRVMIAEIPTLAIDSVEILSNTTVLADEFISHRLGLIPLHSEDVDSLLYSRDCTCDDYCTKCSVELMLNVEASEEGIMSVYSSDFDITSRISGSLIGDPVIADEAGKGVLICKLRKGQKLQVRCIAKKGISKEHAKWSPCAAIGFEYDPYNKLKHTDYWYEEDAAEEWPLSVNAEFEEKPTKDDVFDFQAEPENFYFNVETVGSLSVDQVVLRGLNVLKEKIASIVHDIEGIQDGSRTAYVARDY</sequence>
<accession>A0A9P8Q1X5</accession>
<dbReference type="SUPFAM" id="SSF56553">
    <property type="entry name" value="Insert subdomain of RNA polymerase alpha subunit"/>
    <property type="match status" value="1"/>
</dbReference>
<comment type="subunit">
    <text evidence="2">Component of the RNA polymerase II (Pol II) complex consisting of 12 subunits.</text>
</comment>
<dbReference type="GO" id="GO:0005665">
    <property type="term" value="C:RNA polymerase II, core complex"/>
    <property type="evidence" value="ECO:0007669"/>
    <property type="project" value="TreeGrafter"/>
</dbReference>
<gene>
    <name evidence="9" type="ORF">WICPIJ_007363</name>
</gene>
<comment type="similarity">
    <text evidence="6">Belongs to the archaeal Rpo3/eukaryotic RPB3 RNA polymerase subunit family.</text>
</comment>
<evidence type="ECO:0000256" key="5">
    <source>
        <dbReference type="ARBA" id="ARBA00023242"/>
    </source>
</evidence>
<evidence type="ECO:0000256" key="4">
    <source>
        <dbReference type="ARBA" id="ARBA00023163"/>
    </source>
</evidence>
<comment type="caution">
    <text evidence="9">The sequence shown here is derived from an EMBL/GenBank/DDBJ whole genome shotgun (WGS) entry which is preliminary data.</text>
</comment>
<dbReference type="SUPFAM" id="SSF55257">
    <property type="entry name" value="RBP11-like subunits of RNA polymerase"/>
    <property type="match status" value="1"/>
</dbReference>
<feature type="domain" description="DNA-directed RNA polymerase RpoA/D/Rpb3-type" evidence="8">
    <location>
        <begin position="24"/>
        <end position="268"/>
    </location>
</feature>
<dbReference type="GO" id="GO:0046983">
    <property type="term" value="F:protein dimerization activity"/>
    <property type="evidence" value="ECO:0007669"/>
    <property type="project" value="InterPro"/>
</dbReference>
<dbReference type="GO" id="GO:0003899">
    <property type="term" value="F:DNA-directed RNA polymerase activity"/>
    <property type="evidence" value="ECO:0007669"/>
    <property type="project" value="InterPro"/>
</dbReference>
<keyword evidence="3" id="KW-0240">DNA-directed RNA polymerase</keyword>
<evidence type="ECO:0000256" key="2">
    <source>
        <dbReference type="ARBA" id="ARBA00011730"/>
    </source>
</evidence>